<dbReference type="Gene3D" id="1.10.287.130">
    <property type="match status" value="1"/>
</dbReference>
<evidence type="ECO:0000259" key="9">
    <source>
        <dbReference type="PROSITE" id="PS50885"/>
    </source>
</evidence>
<dbReference type="InterPro" id="IPR005467">
    <property type="entry name" value="His_kinase_dom"/>
</dbReference>
<dbReference type="GO" id="GO:0016020">
    <property type="term" value="C:membrane"/>
    <property type="evidence" value="ECO:0007669"/>
    <property type="project" value="UniProtKB-SubCell"/>
</dbReference>
<protein>
    <recommendedName>
        <fullName evidence="3">histidine kinase</fullName>
        <ecNumber evidence="3">2.7.13.3</ecNumber>
    </recommendedName>
</protein>
<dbReference type="PANTHER" id="PTHR43065:SF42">
    <property type="entry name" value="TWO-COMPONENT SENSOR PPRA"/>
    <property type="match status" value="1"/>
</dbReference>
<evidence type="ECO:0000256" key="5">
    <source>
        <dbReference type="ARBA" id="ARBA00022679"/>
    </source>
</evidence>
<dbReference type="EC" id="2.7.13.3" evidence="3"/>
<keyword evidence="5" id="KW-0808">Transferase</keyword>
<dbReference type="RefSeq" id="WP_150077046.1">
    <property type="nucleotide sequence ID" value="NZ_VWOX01000007.1"/>
</dbReference>
<dbReference type="InterPro" id="IPR036890">
    <property type="entry name" value="HATPase_C_sf"/>
</dbReference>
<dbReference type="PANTHER" id="PTHR43065">
    <property type="entry name" value="SENSOR HISTIDINE KINASE"/>
    <property type="match status" value="1"/>
</dbReference>
<dbReference type="SUPFAM" id="SSF158472">
    <property type="entry name" value="HAMP domain-like"/>
    <property type="match status" value="1"/>
</dbReference>
<keyword evidence="6" id="KW-0418">Kinase</keyword>
<accession>A0A5M6D9L1</accession>
<dbReference type="PRINTS" id="PR00344">
    <property type="entry name" value="BCTRLSENSOR"/>
</dbReference>
<evidence type="ECO:0000256" key="7">
    <source>
        <dbReference type="SAM" id="Phobius"/>
    </source>
</evidence>
<evidence type="ECO:0000313" key="11">
    <source>
        <dbReference type="Proteomes" id="UP000324479"/>
    </source>
</evidence>
<feature type="domain" description="HAMP" evidence="9">
    <location>
        <begin position="174"/>
        <end position="226"/>
    </location>
</feature>
<evidence type="ECO:0000256" key="2">
    <source>
        <dbReference type="ARBA" id="ARBA00004370"/>
    </source>
</evidence>
<evidence type="ECO:0000259" key="8">
    <source>
        <dbReference type="PROSITE" id="PS50109"/>
    </source>
</evidence>
<keyword evidence="7" id="KW-0812">Transmembrane</keyword>
<dbReference type="SMART" id="SM00304">
    <property type="entry name" value="HAMP"/>
    <property type="match status" value="1"/>
</dbReference>
<evidence type="ECO:0000256" key="1">
    <source>
        <dbReference type="ARBA" id="ARBA00000085"/>
    </source>
</evidence>
<keyword evidence="7" id="KW-1133">Transmembrane helix</keyword>
<dbReference type="SMART" id="SM00388">
    <property type="entry name" value="HisKA"/>
    <property type="match status" value="1"/>
</dbReference>
<keyword evidence="4" id="KW-0597">Phosphoprotein</keyword>
<dbReference type="InterPro" id="IPR004358">
    <property type="entry name" value="Sig_transdc_His_kin-like_C"/>
</dbReference>
<dbReference type="SUPFAM" id="SSF47384">
    <property type="entry name" value="Homodimeric domain of signal transducing histidine kinase"/>
    <property type="match status" value="1"/>
</dbReference>
<dbReference type="PROSITE" id="PS50109">
    <property type="entry name" value="HIS_KIN"/>
    <property type="match status" value="1"/>
</dbReference>
<comment type="subcellular location">
    <subcellularLocation>
        <location evidence="2">Membrane</location>
    </subcellularLocation>
</comment>
<dbReference type="SUPFAM" id="SSF55874">
    <property type="entry name" value="ATPase domain of HSP90 chaperone/DNA topoisomerase II/histidine kinase"/>
    <property type="match status" value="1"/>
</dbReference>
<dbReference type="AlphaFoldDB" id="A0A5M6D9L1"/>
<dbReference type="InterPro" id="IPR036097">
    <property type="entry name" value="HisK_dim/P_sf"/>
</dbReference>
<dbReference type="GO" id="GO:0000155">
    <property type="term" value="F:phosphorelay sensor kinase activity"/>
    <property type="evidence" value="ECO:0007669"/>
    <property type="project" value="InterPro"/>
</dbReference>
<dbReference type="Pfam" id="PF02518">
    <property type="entry name" value="HATPase_c"/>
    <property type="match status" value="1"/>
</dbReference>
<gene>
    <name evidence="10" type="ORF">FYK55_13930</name>
</gene>
<name>A0A5M6D9L1_9BACT</name>
<evidence type="ECO:0000256" key="6">
    <source>
        <dbReference type="ARBA" id="ARBA00022777"/>
    </source>
</evidence>
<dbReference type="Pfam" id="PF00512">
    <property type="entry name" value="HisKA"/>
    <property type="match status" value="1"/>
</dbReference>
<organism evidence="10 11">
    <name type="scientific">Roseiconus nitratireducens</name>
    <dbReference type="NCBI Taxonomy" id="2605748"/>
    <lineage>
        <taxon>Bacteria</taxon>
        <taxon>Pseudomonadati</taxon>
        <taxon>Planctomycetota</taxon>
        <taxon>Planctomycetia</taxon>
        <taxon>Pirellulales</taxon>
        <taxon>Pirellulaceae</taxon>
        <taxon>Roseiconus</taxon>
    </lineage>
</organism>
<dbReference type="EMBL" id="VWOX01000007">
    <property type="protein sequence ID" value="KAA5542629.1"/>
    <property type="molecule type" value="Genomic_DNA"/>
</dbReference>
<evidence type="ECO:0000256" key="4">
    <source>
        <dbReference type="ARBA" id="ARBA00022553"/>
    </source>
</evidence>
<evidence type="ECO:0000256" key="3">
    <source>
        <dbReference type="ARBA" id="ARBA00012438"/>
    </source>
</evidence>
<dbReference type="CDD" id="cd00082">
    <property type="entry name" value="HisKA"/>
    <property type="match status" value="1"/>
</dbReference>
<dbReference type="Proteomes" id="UP000324479">
    <property type="component" value="Unassembled WGS sequence"/>
</dbReference>
<dbReference type="InterPro" id="IPR003660">
    <property type="entry name" value="HAMP_dom"/>
</dbReference>
<comment type="catalytic activity">
    <reaction evidence="1">
        <text>ATP + protein L-histidine = ADP + protein N-phospho-L-histidine.</text>
        <dbReference type="EC" id="2.7.13.3"/>
    </reaction>
</comment>
<comment type="caution">
    <text evidence="10">The sequence shown here is derived from an EMBL/GenBank/DDBJ whole genome shotgun (WGS) entry which is preliminary data.</text>
</comment>
<dbReference type="InterPro" id="IPR003661">
    <property type="entry name" value="HisK_dim/P_dom"/>
</dbReference>
<evidence type="ECO:0000313" key="10">
    <source>
        <dbReference type="EMBL" id="KAA5542629.1"/>
    </source>
</evidence>
<keyword evidence="7" id="KW-0472">Membrane</keyword>
<dbReference type="PROSITE" id="PS50885">
    <property type="entry name" value="HAMP"/>
    <property type="match status" value="1"/>
</dbReference>
<proteinExistence type="predicted"/>
<dbReference type="Gene3D" id="3.30.565.10">
    <property type="entry name" value="Histidine kinase-like ATPase, C-terminal domain"/>
    <property type="match status" value="1"/>
</dbReference>
<dbReference type="SMART" id="SM00387">
    <property type="entry name" value="HATPase_c"/>
    <property type="match status" value="1"/>
</dbReference>
<dbReference type="Pfam" id="PF00672">
    <property type="entry name" value="HAMP"/>
    <property type="match status" value="1"/>
</dbReference>
<sequence>MRLAAKLILLFLVGLILIVTVFAVLTWRNDRRLAIVEHEKRAAELVAMLRPNLEDAWRRGDAGQVRRVLRETTRRIQRYDLQLITADGNAFPEHLPVDVITTRHLITTVVEPDASGRRRLATYVPLGDDNAAIEISSPDEQTQDRLRDSLIHSGIALLSVTLLSAVVVGVGGIYMVGQPLEQLIDKVHRIGKGDFDRPLQLNRSDELGNLGTAIDQMCEQLQHQRTMIEKETRSRIATEQQLRHADRLSTLGTLAAGMAHEIGTPLGVISGRAQLIASGDLPADQARNSARVIKEESDRISRIVRGLLDFARRGSLRRTSVNLRDLTRQTIELLEPLTSKSKVIIDLQATDPTLMSEIDANQMQQVLTNLLMNATEAMPSGGTVDVILDRESRVPQQSPDSRPEMFHRIDVIDRGAGIAEEDLEHLFEPFFTTKSIGKGTGLGLSIAYGIVHDHGGWIEVDSEPGRGSRFSVFLPVASQQESGT</sequence>
<dbReference type="InterPro" id="IPR003594">
    <property type="entry name" value="HATPase_dom"/>
</dbReference>
<reference evidence="10 11" key="1">
    <citation type="submission" date="2019-08" db="EMBL/GenBank/DDBJ databases">
        <authorList>
            <person name="Dhanesh K."/>
            <person name="Kumar G."/>
            <person name="Sasikala C."/>
            <person name="Venkata Ramana C."/>
        </authorList>
    </citation>
    <scope>NUCLEOTIDE SEQUENCE [LARGE SCALE GENOMIC DNA]</scope>
    <source>
        <strain evidence="10 11">JC645</strain>
    </source>
</reference>
<keyword evidence="11" id="KW-1185">Reference proteome</keyword>
<feature type="transmembrane region" description="Helical" evidence="7">
    <location>
        <begin position="155"/>
        <end position="176"/>
    </location>
</feature>
<dbReference type="Gene3D" id="6.10.340.10">
    <property type="match status" value="1"/>
</dbReference>
<dbReference type="CDD" id="cd06225">
    <property type="entry name" value="HAMP"/>
    <property type="match status" value="1"/>
</dbReference>
<feature type="domain" description="Histidine kinase" evidence="8">
    <location>
        <begin position="257"/>
        <end position="478"/>
    </location>
</feature>